<feature type="compositionally biased region" description="Low complexity" evidence="5">
    <location>
        <begin position="717"/>
        <end position="728"/>
    </location>
</feature>
<evidence type="ECO:0000256" key="4">
    <source>
        <dbReference type="SAM" id="Coils"/>
    </source>
</evidence>
<feature type="compositionally biased region" description="Basic and acidic residues" evidence="5">
    <location>
        <begin position="417"/>
        <end position="438"/>
    </location>
</feature>
<name>A0A2A6BDU7_PRIPA</name>
<dbReference type="PANTHER" id="PTHR46079:SF2">
    <property type="entry name" value="FERM DOMAIN-CONTAINING PROTEIN"/>
    <property type="match status" value="1"/>
</dbReference>
<evidence type="ECO:0000256" key="3">
    <source>
        <dbReference type="ARBA" id="ARBA00023054"/>
    </source>
</evidence>
<gene>
    <name evidence="6" type="primary">WBGene00103146</name>
</gene>
<keyword evidence="7" id="KW-1185">Reference proteome</keyword>
<accession>A0A2A6BDU7</accession>
<evidence type="ECO:0000256" key="5">
    <source>
        <dbReference type="SAM" id="MobiDB-lite"/>
    </source>
</evidence>
<dbReference type="SMART" id="SM01196">
    <property type="entry name" value="FERM_C"/>
    <property type="match status" value="1"/>
</dbReference>
<comment type="subcellular location">
    <subcellularLocation>
        <location evidence="1">Cytoplasm</location>
    </subcellularLocation>
</comment>
<proteinExistence type="predicted"/>
<dbReference type="InterPro" id="IPR019748">
    <property type="entry name" value="FERM_central"/>
</dbReference>
<evidence type="ECO:0000256" key="2">
    <source>
        <dbReference type="ARBA" id="ARBA00022490"/>
    </source>
</evidence>
<evidence type="ECO:0000313" key="7">
    <source>
        <dbReference type="Proteomes" id="UP000005239"/>
    </source>
</evidence>
<dbReference type="AlphaFoldDB" id="A0A2A6BDU7"/>
<dbReference type="InterPro" id="IPR018980">
    <property type="entry name" value="FERM_PH-like_C"/>
</dbReference>
<dbReference type="InterPro" id="IPR000299">
    <property type="entry name" value="FERM_domain"/>
</dbReference>
<dbReference type="Pfam" id="PF11819">
    <property type="entry name" value="CUPID"/>
    <property type="match status" value="1"/>
</dbReference>
<dbReference type="SUPFAM" id="SSF47031">
    <property type="entry name" value="Second domain of FERM"/>
    <property type="match status" value="1"/>
</dbReference>
<feature type="compositionally biased region" description="Low complexity" evidence="5">
    <location>
        <begin position="863"/>
        <end position="884"/>
    </location>
</feature>
<feature type="region of interest" description="Disordered" evidence="5">
    <location>
        <begin position="862"/>
        <end position="886"/>
    </location>
</feature>
<dbReference type="EnsemblMetazoa" id="PPA13592.1">
    <property type="protein sequence ID" value="PPA13592.1"/>
    <property type="gene ID" value="WBGene00103146"/>
</dbReference>
<dbReference type="InterPro" id="IPR019749">
    <property type="entry name" value="Band_41_domain"/>
</dbReference>
<feature type="compositionally biased region" description="Low complexity" evidence="5">
    <location>
        <begin position="659"/>
        <end position="689"/>
    </location>
</feature>
<dbReference type="Pfam" id="PF09379">
    <property type="entry name" value="FERM_N"/>
    <property type="match status" value="1"/>
</dbReference>
<accession>A0A8R1UAK4</accession>
<feature type="coiled-coil region" evidence="4">
    <location>
        <begin position="557"/>
        <end position="584"/>
    </location>
</feature>
<sequence length="912" mass="103440">MERRLSKARNYLSLPRRSSMNGQCRHASIRLLDGESLEVTILPRITVEELHNVVADHTGLENGDRKYFGLAWIDENSKQYHWLSGDKKLLESELPSIAKTSGKIILHHNVKLFVDDFRCLSQVSTVQLYFLDTQQQLAREQLDLSISDHIQLASLLIHIFNGDYQEEIQSRELLRVVVPLPRRLSKDLILTETEWESKVLKSYEELSGLQRGTAIVRFMQIAERSSTYGSRFYRVIDQSNCPCVLALNSKGIVQFDRNDISAPLRVFEWRHIDNIYYKECHFSIEVRNSRSVAREEGSKGDERESNSRSRSIPTHHIFTFIVDSSFSCRSLWSSSISQHQFFLDQCTIQENNRSSPSTSQSEVDQSELCERLNRLVSKSSLAPSLHSLSSLHSLHSCSHSRMPIVEVSDEREEEEEMNGRDENREDNGRKKDEKQWRGRSVEKRAADLVRYKRLIQLKKDLQKKLMEREMELRKICIAEGELTGVLPPEIKLTLRPGEELPKLKRRIGTAFNFHADLLNTNKVDGMMDLETEVEINRKIVAAADRLAKDKNTNKSVRKKRQKDLAAAQSKLKGLETNLQKIRLSASKPDVSLREDETNALHQWSSSSLRSNGLTSKSCPTTPRGSMPDLAGTVSEGEEEEVDVVSRPASCSLSREGHSSMKMPSTISVSSSSAAPSGTSSSSLTSNSSMGTGRSVRRRIEEETDDPMRALPPSYDGYRSSASYKSSYRTVHYPTLQEQDSRRKTDDDDERRGFVNVKTGWEPYQHTSPLRVLPSRPSPYRDDQFFPSGSLDRRMNKSSPTRNQMVPIRDSPLPISRDSSPSTQRITTFPVSSNAPLVFRKPISSQHSVPILPSISPSYHLQGPSPSSLLSRLPPSSFSSSRLPSQQDPHMEALIDFYRERQSSKTAKTATIV</sequence>
<keyword evidence="2" id="KW-0963">Cytoplasm</keyword>
<dbReference type="Pfam" id="PF00373">
    <property type="entry name" value="FERM_M"/>
    <property type="match status" value="1"/>
</dbReference>
<feature type="region of interest" description="Disordered" evidence="5">
    <location>
        <begin position="584"/>
        <end position="759"/>
    </location>
</feature>
<dbReference type="InterPro" id="IPR021774">
    <property type="entry name" value="CUPID"/>
</dbReference>
<evidence type="ECO:0000313" key="6">
    <source>
        <dbReference type="EnsemblMetazoa" id="PPA13592.1"/>
    </source>
</evidence>
<feature type="compositionally biased region" description="Acidic residues" evidence="5">
    <location>
        <begin position="407"/>
        <end position="416"/>
    </location>
</feature>
<dbReference type="Gene3D" id="3.10.20.90">
    <property type="entry name" value="Phosphatidylinositol 3-kinase Catalytic Subunit, Chain A, domain 1"/>
    <property type="match status" value="1"/>
</dbReference>
<dbReference type="GO" id="GO:0090162">
    <property type="term" value="P:establishment of epithelial cell polarity"/>
    <property type="evidence" value="ECO:0007669"/>
    <property type="project" value="InterPro"/>
</dbReference>
<dbReference type="PANTHER" id="PTHR46079">
    <property type="entry name" value="FERM DOMAIN-CONTAINING PROTEIN 4"/>
    <property type="match status" value="1"/>
</dbReference>
<dbReference type="InterPro" id="IPR011993">
    <property type="entry name" value="PH-like_dom_sf"/>
</dbReference>
<dbReference type="InterPro" id="IPR047176">
    <property type="entry name" value="FRMD4A/B"/>
</dbReference>
<dbReference type="OrthoDB" id="10063592at2759"/>
<keyword evidence="3 4" id="KW-0175">Coiled coil</keyword>
<protein>
    <submittedName>
        <fullName evidence="6">FERM domain containing protein</fullName>
    </submittedName>
</protein>
<dbReference type="InterPro" id="IPR029071">
    <property type="entry name" value="Ubiquitin-like_domsf"/>
</dbReference>
<dbReference type="Gene3D" id="2.30.29.30">
    <property type="entry name" value="Pleckstrin-homology domain (PH domain)/Phosphotyrosine-binding domain (PTB)"/>
    <property type="match status" value="1"/>
</dbReference>
<feature type="compositionally biased region" description="Polar residues" evidence="5">
    <location>
        <begin position="816"/>
        <end position="826"/>
    </location>
</feature>
<feature type="region of interest" description="Disordered" evidence="5">
    <location>
        <begin position="785"/>
        <end position="826"/>
    </location>
</feature>
<feature type="compositionally biased region" description="Basic and acidic residues" evidence="5">
    <location>
        <begin position="738"/>
        <end position="752"/>
    </location>
</feature>
<dbReference type="SMART" id="SM00295">
    <property type="entry name" value="B41"/>
    <property type="match status" value="1"/>
</dbReference>
<organism evidence="6 7">
    <name type="scientific">Pristionchus pacificus</name>
    <name type="common">Parasitic nematode worm</name>
    <dbReference type="NCBI Taxonomy" id="54126"/>
    <lineage>
        <taxon>Eukaryota</taxon>
        <taxon>Metazoa</taxon>
        <taxon>Ecdysozoa</taxon>
        <taxon>Nematoda</taxon>
        <taxon>Chromadorea</taxon>
        <taxon>Rhabditida</taxon>
        <taxon>Rhabditina</taxon>
        <taxon>Diplogasteromorpha</taxon>
        <taxon>Diplogasteroidea</taxon>
        <taxon>Neodiplogasteridae</taxon>
        <taxon>Pristionchus</taxon>
    </lineage>
</organism>
<evidence type="ECO:0000256" key="1">
    <source>
        <dbReference type="ARBA" id="ARBA00004496"/>
    </source>
</evidence>
<dbReference type="SUPFAM" id="SSF54236">
    <property type="entry name" value="Ubiquitin-like"/>
    <property type="match status" value="1"/>
</dbReference>
<dbReference type="InterPro" id="IPR035963">
    <property type="entry name" value="FERM_2"/>
</dbReference>
<dbReference type="Gene3D" id="1.20.80.10">
    <property type="match status" value="1"/>
</dbReference>
<dbReference type="PROSITE" id="PS50057">
    <property type="entry name" value="FERM_3"/>
    <property type="match status" value="1"/>
</dbReference>
<dbReference type="InterPro" id="IPR018979">
    <property type="entry name" value="FERM_N"/>
</dbReference>
<feature type="compositionally biased region" description="Low complexity" evidence="5">
    <location>
        <begin position="604"/>
        <end position="617"/>
    </location>
</feature>
<reference evidence="6" key="2">
    <citation type="submission" date="2022-06" db="UniProtKB">
        <authorList>
            <consortium name="EnsemblMetazoa"/>
        </authorList>
    </citation>
    <scope>IDENTIFICATION</scope>
    <source>
        <strain evidence="6">PS312</strain>
    </source>
</reference>
<dbReference type="Pfam" id="PF09380">
    <property type="entry name" value="FERM_C"/>
    <property type="match status" value="1"/>
</dbReference>
<dbReference type="Proteomes" id="UP000005239">
    <property type="component" value="Unassembled WGS sequence"/>
</dbReference>
<dbReference type="CDD" id="cd14473">
    <property type="entry name" value="FERM_B-lobe"/>
    <property type="match status" value="1"/>
</dbReference>
<feature type="region of interest" description="Disordered" evidence="5">
    <location>
        <begin position="402"/>
        <end position="438"/>
    </location>
</feature>
<dbReference type="SUPFAM" id="SSF50729">
    <property type="entry name" value="PH domain-like"/>
    <property type="match status" value="1"/>
</dbReference>
<dbReference type="InterPro" id="IPR014352">
    <property type="entry name" value="FERM/acyl-CoA-bd_prot_sf"/>
</dbReference>
<dbReference type="GO" id="GO:0005737">
    <property type="term" value="C:cytoplasm"/>
    <property type="evidence" value="ECO:0007669"/>
    <property type="project" value="UniProtKB-SubCell"/>
</dbReference>
<reference evidence="7" key="1">
    <citation type="journal article" date="2008" name="Nat. Genet.">
        <title>The Pristionchus pacificus genome provides a unique perspective on nematode lifestyle and parasitism.</title>
        <authorList>
            <person name="Dieterich C."/>
            <person name="Clifton S.W."/>
            <person name="Schuster L.N."/>
            <person name="Chinwalla A."/>
            <person name="Delehaunty K."/>
            <person name="Dinkelacker I."/>
            <person name="Fulton L."/>
            <person name="Fulton R."/>
            <person name="Godfrey J."/>
            <person name="Minx P."/>
            <person name="Mitreva M."/>
            <person name="Roeseler W."/>
            <person name="Tian H."/>
            <person name="Witte H."/>
            <person name="Yang S.P."/>
            <person name="Wilson R.K."/>
            <person name="Sommer R.J."/>
        </authorList>
    </citation>
    <scope>NUCLEOTIDE SEQUENCE [LARGE SCALE GENOMIC DNA]</scope>
    <source>
        <strain evidence="7">PS312</strain>
    </source>
</reference>